<evidence type="ECO:0000259" key="2">
    <source>
        <dbReference type="Pfam" id="PF03724"/>
    </source>
</evidence>
<dbReference type="Pfam" id="PF03724">
    <property type="entry name" value="META"/>
    <property type="match status" value="1"/>
</dbReference>
<gene>
    <name evidence="3" type="ORF">ACFOWX_05660</name>
</gene>
<feature type="signal peptide" evidence="1">
    <location>
        <begin position="1"/>
        <end position="21"/>
    </location>
</feature>
<dbReference type="Gene3D" id="2.40.128.270">
    <property type="match status" value="1"/>
</dbReference>
<sequence length="235" mass="25151">MKQIIAICPLFFALTACPASIGLPPPPTDNARPFTASGNEPGWTLTINADEMIYVGSYGETKITTATPAPIYEGKDRVYSNGSMSVRIAPGPCADSMVEREYASRVTVTVKGQTVSGCGGAIYPPRTLTGTNWQIIAIDGQEISDPRPENMIIFEAAAMSGFIGCNRFSADYTQKNGVLRFGPVAATRKYCPGILGQNEAILLTILDGAPSSQFDDEGNMTLRSGNHTALLARRY</sequence>
<feature type="chain" id="PRO_5045298171" evidence="1">
    <location>
        <begin position="22"/>
        <end position="235"/>
    </location>
</feature>
<dbReference type="RefSeq" id="WP_381422142.1">
    <property type="nucleotide sequence ID" value="NZ_JBHSDH010000013.1"/>
</dbReference>
<comment type="caution">
    <text evidence="3">The sequence shown here is derived from an EMBL/GenBank/DDBJ whole genome shotgun (WGS) entry which is preliminary data.</text>
</comment>
<dbReference type="InterPro" id="IPR038670">
    <property type="entry name" value="HslJ-like_sf"/>
</dbReference>
<evidence type="ECO:0000313" key="4">
    <source>
        <dbReference type="Proteomes" id="UP001595887"/>
    </source>
</evidence>
<dbReference type="EMBL" id="JBHSDH010000013">
    <property type="protein sequence ID" value="MFC4291898.1"/>
    <property type="molecule type" value="Genomic_DNA"/>
</dbReference>
<dbReference type="PANTHER" id="PTHR35535">
    <property type="entry name" value="HEAT SHOCK PROTEIN HSLJ"/>
    <property type="match status" value="1"/>
</dbReference>
<name>A0ABV8REU5_9SPHN</name>
<dbReference type="PANTHER" id="PTHR35535:SF2">
    <property type="entry name" value="DUF306 DOMAIN-CONTAINING PROTEIN"/>
    <property type="match status" value="1"/>
</dbReference>
<keyword evidence="4" id="KW-1185">Reference proteome</keyword>
<reference evidence="4" key="1">
    <citation type="journal article" date="2019" name="Int. J. Syst. Evol. Microbiol.">
        <title>The Global Catalogue of Microorganisms (GCM) 10K type strain sequencing project: providing services to taxonomists for standard genome sequencing and annotation.</title>
        <authorList>
            <consortium name="The Broad Institute Genomics Platform"/>
            <consortium name="The Broad Institute Genome Sequencing Center for Infectious Disease"/>
            <person name="Wu L."/>
            <person name="Ma J."/>
        </authorList>
    </citation>
    <scope>NUCLEOTIDE SEQUENCE [LARGE SCALE GENOMIC DNA]</scope>
    <source>
        <strain evidence="4">CECT 8531</strain>
    </source>
</reference>
<proteinExistence type="predicted"/>
<feature type="domain" description="DUF306" evidence="2">
    <location>
        <begin position="126"/>
        <end position="231"/>
    </location>
</feature>
<organism evidence="3 4">
    <name type="scientific">Sphingorhabdus arenilitoris</name>
    <dbReference type="NCBI Taxonomy" id="1490041"/>
    <lineage>
        <taxon>Bacteria</taxon>
        <taxon>Pseudomonadati</taxon>
        <taxon>Pseudomonadota</taxon>
        <taxon>Alphaproteobacteria</taxon>
        <taxon>Sphingomonadales</taxon>
        <taxon>Sphingomonadaceae</taxon>
        <taxon>Sphingorhabdus</taxon>
    </lineage>
</organism>
<dbReference type="Proteomes" id="UP001595887">
    <property type="component" value="Unassembled WGS sequence"/>
</dbReference>
<keyword evidence="1" id="KW-0732">Signal</keyword>
<evidence type="ECO:0000313" key="3">
    <source>
        <dbReference type="EMBL" id="MFC4291898.1"/>
    </source>
</evidence>
<accession>A0ABV8REU5</accession>
<dbReference type="InterPro" id="IPR005184">
    <property type="entry name" value="DUF306_Meta_HslJ"/>
</dbReference>
<dbReference type="InterPro" id="IPR053147">
    <property type="entry name" value="Hsp_HslJ-like"/>
</dbReference>
<dbReference type="PROSITE" id="PS51257">
    <property type="entry name" value="PROKAR_LIPOPROTEIN"/>
    <property type="match status" value="1"/>
</dbReference>
<protein>
    <submittedName>
        <fullName evidence="3">META domain-containing protein</fullName>
    </submittedName>
</protein>
<evidence type="ECO:0000256" key="1">
    <source>
        <dbReference type="SAM" id="SignalP"/>
    </source>
</evidence>